<dbReference type="GO" id="GO:0045892">
    <property type="term" value="P:negative regulation of DNA-templated transcription"/>
    <property type="evidence" value="ECO:0007669"/>
    <property type="project" value="TreeGrafter"/>
</dbReference>
<evidence type="ECO:0000256" key="7">
    <source>
        <dbReference type="PIRSR" id="PIRSR602481-1"/>
    </source>
</evidence>
<organism evidence="8">
    <name type="scientific">candidate division WOR-3 bacterium</name>
    <dbReference type="NCBI Taxonomy" id="2052148"/>
    <lineage>
        <taxon>Bacteria</taxon>
        <taxon>Bacteria division WOR-3</taxon>
    </lineage>
</organism>
<comment type="cofactor">
    <cofactor evidence="7">
        <name>Zn(2+)</name>
        <dbReference type="ChEBI" id="CHEBI:29105"/>
    </cofactor>
    <text evidence="7">Binds 1 zinc ion per subunit.</text>
</comment>
<evidence type="ECO:0000256" key="3">
    <source>
        <dbReference type="ARBA" id="ARBA00022833"/>
    </source>
</evidence>
<keyword evidence="2" id="KW-0678">Repressor</keyword>
<accession>A0A7C4UHC9</accession>
<dbReference type="GO" id="GO:0000976">
    <property type="term" value="F:transcription cis-regulatory region binding"/>
    <property type="evidence" value="ECO:0007669"/>
    <property type="project" value="TreeGrafter"/>
</dbReference>
<name>A0A7C4UHC9_UNCW3</name>
<sequence length="133" mass="15231">MDLKKMLLEKNIKPSVQRLSILEYLATSKSHPTLDEIYEHISVGLKVLSLTTLYSTLLLFEKKGLVKCFYDGKEKRFDFISTPHSHFICEVCGGVYDITGLEKPDIKEIEGHIVKDVDVLLRGVCSKCRREKK</sequence>
<dbReference type="Pfam" id="PF01475">
    <property type="entry name" value="FUR"/>
    <property type="match status" value="1"/>
</dbReference>
<dbReference type="PANTHER" id="PTHR33202:SF8">
    <property type="entry name" value="PEROXIDE-RESPONSIVE REPRESSOR PERR"/>
    <property type="match status" value="1"/>
</dbReference>
<keyword evidence="7" id="KW-0479">Metal-binding</keyword>
<dbReference type="InterPro" id="IPR002481">
    <property type="entry name" value="FUR"/>
</dbReference>
<keyword evidence="3 7" id="KW-0862">Zinc</keyword>
<dbReference type="EMBL" id="DTHG01000096">
    <property type="protein sequence ID" value="HGW92438.1"/>
    <property type="molecule type" value="Genomic_DNA"/>
</dbReference>
<comment type="caution">
    <text evidence="8">The sequence shown here is derived from an EMBL/GenBank/DDBJ whole genome shotgun (WGS) entry which is preliminary data.</text>
</comment>
<evidence type="ECO:0000256" key="5">
    <source>
        <dbReference type="ARBA" id="ARBA00023125"/>
    </source>
</evidence>
<evidence type="ECO:0000313" key="8">
    <source>
        <dbReference type="EMBL" id="HGW92438.1"/>
    </source>
</evidence>
<evidence type="ECO:0000256" key="1">
    <source>
        <dbReference type="ARBA" id="ARBA00007957"/>
    </source>
</evidence>
<dbReference type="SUPFAM" id="SSF46785">
    <property type="entry name" value="Winged helix' DNA-binding domain"/>
    <property type="match status" value="1"/>
</dbReference>
<dbReference type="AlphaFoldDB" id="A0A7C4UHC9"/>
<dbReference type="Gene3D" id="1.10.10.10">
    <property type="entry name" value="Winged helix-like DNA-binding domain superfamily/Winged helix DNA-binding domain"/>
    <property type="match status" value="1"/>
</dbReference>
<feature type="binding site" evidence="7">
    <location>
        <position position="92"/>
    </location>
    <ligand>
        <name>Zn(2+)</name>
        <dbReference type="ChEBI" id="CHEBI:29105"/>
    </ligand>
</feature>
<dbReference type="PANTHER" id="PTHR33202">
    <property type="entry name" value="ZINC UPTAKE REGULATION PROTEIN"/>
    <property type="match status" value="1"/>
</dbReference>
<dbReference type="GO" id="GO:0008270">
    <property type="term" value="F:zinc ion binding"/>
    <property type="evidence" value="ECO:0007669"/>
    <property type="project" value="TreeGrafter"/>
</dbReference>
<dbReference type="GO" id="GO:1900376">
    <property type="term" value="P:regulation of secondary metabolite biosynthetic process"/>
    <property type="evidence" value="ECO:0007669"/>
    <property type="project" value="TreeGrafter"/>
</dbReference>
<keyword evidence="4" id="KW-0805">Transcription regulation</keyword>
<evidence type="ECO:0000256" key="4">
    <source>
        <dbReference type="ARBA" id="ARBA00023015"/>
    </source>
</evidence>
<feature type="binding site" evidence="7">
    <location>
        <position position="128"/>
    </location>
    <ligand>
        <name>Zn(2+)</name>
        <dbReference type="ChEBI" id="CHEBI:29105"/>
    </ligand>
</feature>
<dbReference type="Gene3D" id="3.30.1490.190">
    <property type="match status" value="1"/>
</dbReference>
<proteinExistence type="inferred from homology"/>
<protein>
    <submittedName>
        <fullName evidence="8">Transcriptional repressor</fullName>
    </submittedName>
</protein>
<gene>
    <name evidence="8" type="ORF">ENV67_07870</name>
</gene>
<evidence type="ECO:0000256" key="2">
    <source>
        <dbReference type="ARBA" id="ARBA00022491"/>
    </source>
</evidence>
<dbReference type="GO" id="GO:0003700">
    <property type="term" value="F:DNA-binding transcription factor activity"/>
    <property type="evidence" value="ECO:0007669"/>
    <property type="project" value="InterPro"/>
</dbReference>
<reference evidence="8" key="1">
    <citation type="journal article" date="2020" name="mSystems">
        <title>Genome- and Community-Level Interaction Insights into Carbon Utilization and Element Cycling Functions of Hydrothermarchaeota in Hydrothermal Sediment.</title>
        <authorList>
            <person name="Zhou Z."/>
            <person name="Liu Y."/>
            <person name="Xu W."/>
            <person name="Pan J."/>
            <person name="Luo Z.H."/>
            <person name="Li M."/>
        </authorList>
    </citation>
    <scope>NUCLEOTIDE SEQUENCE [LARGE SCALE GENOMIC DNA]</scope>
    <source>
        <strain evidence="8">SpSt-780</strain>
    </source>
</reference>
<feature type="binding site" evidence="7">
    <location>
        <position position="125"/>
    </location>
    <ligand>
        <name>Zn(2+)</name>
        <dbReference type="ChEBI" id="CHEBI:29105"/>
    </ligand>
</feature>
<dbReference type="InterPro" id="IPR043135">
    <property type="entry name" value="Fur_C"/>
</dbReference>
<feature type="binding site" evidence="7">
    <location>
        <position position="89"/>
    </location>
    <ligand>
        <name>Zn(2+)</name>
        <dbReference type="ChEBI" id="CHEBI:29105"/>
    </ligand>
</feature>
<dbReference type="InterPro" id="IPR036390">
    <property type="entry name" value="WH_DNA-bd_sf"/>
</dbReference>
<comment type="similarity">
    <text evidence="1">Belongs to the Fur family.</text>
</comment>
<dbReference type="InterPro" id="IPR036388">
    <property type="entry name" value="WH-like_DNA-bd_sf"/>
</dbReference>
<keyword evidence="5" id="KW-0238">DNA-binding</keyword>
<keyword evidence="6" id="KW-0804">Transcription</keyword>
<evidence type="ECO:0000256" key="6">
    <source>
        <dbReference type="ARBA" id="ARBA00023163"/>
    </source>
</evidence>